<dbReference type="PANTHER" id="PTHR36172">
    <property type="match status" value="1"/>
</dbReference>
<dbReference type="GO" id="GO:0003677">
    <property type="term" value="F:DNA binding"/>
    <property type="evidence" value="ECO:0007669"/>
    <property type="project" value="UniProtKB-KW"/>
</dbReference>
<dbReference type="HOGENOM" id="CLU_032903_0_2_9"/>
<dbReference type="GO" id="GO:0046872">
    <property type="term" value="F:metal ion binding"/>
    <property type="evidence" value="ECO:0007669"/>
    <property type="project" value="UniProtKB-KW"/>
</dbReference>
<proteinExistence type="inferred from homology"/>
<comment type="caution">
    <text evidence="10">The sequence shown here is derived from an EMBL/GenBank/DDBJ whole genome shotgun (WGS) entry which is preliminary data.</text>
</comment>
<dbReference type="PANTHER" id="PTHR36172:SF1">
    <property type="entry name" value="RESOLVASE-RELATED"/>
    <property type="match status" value="1"/>
</dbReference>
<comment type="similarity">
    <text evidence="1">In the C-terminal section; belongs to the transposase 35 family.</text>
</comment>
<accession>D4S318</accession>
<keyword evidence="4" id="KW-0862">Zinc</keyword>
<dbReference type="GO" id="GO:0032196">
    <property type="term" value="P:transposition"/>
    <property type="evidence" value="ECO:0007669"/>
    <property type="project" value="UniProtKB-KW"/>
</dbReference>
<keyword evidence="5" id="KW-0238">DNA-binding</keyword>
<dbReference type="NCBIfam" id="TIGR01766">
    <property type="entry name" value="IS200/IS605 family accessory protein TnpB-like domain"/>
    <property type="match status" value="1"/>
</dbReference>
<dbReference type="Pfam" id="PF07282">
    <property type="entry name" value="Cas12f1-like_TNB"/>
    <property type="match status" value="1"/>
</dbReference>
<dbReference type="GO" id="GO:0006310">
    <property type="term" value="P:DNA recombination"/>
    <property type="evidence" value="ECO:0007669"/>
    <property type="project" value="UniProtKB-KW"/>
</dbReference>
<evidence type="ECO:0000313" key="11">
    <source>
        <dbReference type="Proteomes" id="UP000006238"/>
    </source>
</evidence>
<reference evidence="10 11" key="1">
    <citation type="submission" date="2010-02" db="EMBL/GenBank/DDBJ databases">
        <authorList>
            <person name="Weinstock G."/>
            <person name="Sodergren E."/>
            <person name="Clifton S."/>
            <person name="Fulton L."/>
            <person name="Fulton B."/>
            <person name="Courtney L."/>
            <person name="Fronick C."/>
            <person name="Harrison M."/>
            <person name="Strong C."/>
            <person name="Farmer C."/>
            <person name="Delahaunty K."/>
            <person name="Markovic C."/>
            <person name="Hall O."/>
            <person name="Minx P."/>
            <person name="Tomlinson C."/>
            <person name="Mitreva M."/>
            <person name="Nelson J."/>
            <person name="Hou S."/>
            <person name="Wollam A."/>
            <person name="Pepin K.H."/>
            <person name="Johnson M."/>
            <person name="Bhonagiri V."/>
            <person name="Zhang X."/>
            <person name="Suruliraj S."/>
            <person name="Warren W."/>
            <person name="Chinwalla A."/>
            <person name="Mardis E.R."/>
            <person name="Wilson R.K."/>
        </authorList>
    </citation>
    <scope>NUCLEOTIDE SEQUENCE [LARGE SCALE GENOMIC DNA]</scope>
    <source>
        <strain evidence="10 11">DSM 2876</strain>
    </source>
</reference>
<feature type="domain" description="Cas12f1-like TNB" evidence="8">
    <location>
        <begin position="312"/>
        <end position="378"/>
    </location>
</feature>
<feature type="domain" description="Probable transposase IS891/IS1136/IS1341" evidence="7">
    <location>
        <begin position="174"/>
        <end position="300"/>
    </location>
</feature>
<keyword evidence="6" id="KW-0233">DNA recombination</keyword>
<protein>
    <submittedName>
        <fullName evidence="10">Transposase, IS605 OrfB family</fullName>
    </submittedName>
</protein>
<evidence type="ECO:0000313" key="10">
    <source>
        <dbReference type="EMBL" id="EFF67387.1"/>
    </source>
</evidence>
<evidence type="ECO:0000256" key="6">
    <source>
        <dbReference type="ARBA" id="ARBA00023172"/>
    </source>
</evidence>
<dbReference type="Proteomes" id="UP000006238">
    <property type="component" value="Unassembled WGS sequence"/>
</dbReference>
<keyword evidence="3" id="KW-0479">Metal-binding</keyword>
<evidence type="ECO:0000259" key="9">
    <source>
        <dbReference type="Pfam" id="PF12323"/>
    </source>
</evidence>
<keyword evidence="2" id="KW-0815">Transposition</keyword>
<evidence type="ECO:0000259" key="8">
    <source>
        <dbReference type="Pfam" id="PF07282"/>
    </source>
</evidence>
<dbReference type="GeneID" id="98917112"/>
<dbReference type="EMBL" id="ABWN01000042">
    <property type="protein sequence ID" value="EFF67387.1"/>
    <property type="molecule type" value="Genomic_DNA"/>
</dbReference>
<name>D4S318_9FIRM</name>
<feature type="domain" description="Transposase putative helix-turn-helix" evidence="9">
    <location>
        <begin position="1"/>
        <end position="49"/>
    </location>
</feature>
<dbReference type="RefSeq" id="WP_005604671.1">
    <property type="nucleotide sequence ID" value="NZ_GG663525.1"/>
</dbReference>
<evidence type="ECO:0000259" key="7">
    <source>
        <dbReference type="Pfam" id="PF01385"/>
    </source>
</evidence>
<dbReference type="InterPro" id="IPR051491">
    <property type="entry name" value="Recombinase/Transposase-rel"/>
</dbReference>
<gene>
    <name evidence="10" type="ORF">BUTYVIB_02470</name>
</gene>
<dbReference type="Pfam" id="PF01385">
    <property type="entry name" value="OrfB_IS605"/>
    <property type="match status" value="1"/>
</dbReference>
<evidence type="ECO:0000256" key="1">
    <source>
        <dbReference type="ARBA" id="ARBA00008761"/>
    </source>
</evidence>
<dbReference type="InterPro" id="IPR001959">
    <property type="entry name" value="Transposase"/>
</dbReference>
<evidence type="ECO:0000256" key="4">
    <source>
        <dbReference type="ARBA" id="ARBA00022833"/>
    </source>
</evidence>
<dbReference type="InterPro" id="IPR021027">
    <property type="entry name" value="Transposase_put_HTH"/>
</dbReference>
<sequence length="387" mass="44995">MRKLLKSFKTEINPSEEQKAKIHKTIGTCRYIYNFYLAHNKGLYDKGEKFMSSNKFRVWLNNEYLPEHPECSWIKEAYSKAVTQSVNNGQAAFTRFFNHQSAFPNFKKKGISDVKMYFVKNNPKDCRCERHRINIPSLGWVRIKEKGYIPTTKDGYVIKSGTVSKKADRYYVSVLVEIPDNKIADTFNGGIGIDLGLKDFAITSSGKTYKNINKSVRLKKIEKKLIREQRSLSRKYENLKKGEVTQRTNIQKQKLKVQKLHHKIDSIRTDYINKTIAEIVKTKPSYITIEDLNVKGMMKNKHISKAVASQKFYEFRTKLQNKCDENGIELRIVDRLYPSSKTCHCCKAIKKDLKLSDRIFQCDCGYIEDRDFNAALNLRDAITYEIA</sequence>
<organism evidence="10 11">
    <name type="scientific">Eshraghiella crossota DSM 2876</name>
    <dbReference type="NCBI Taxonomy" id="511680"/>
    <lineage>
        <taxon>Bacteria</taxon>
        <taxon>Bacillati</taxon>
        <taxon>Bacillota</taxon>
        <taxon>Clostridia</taxon>
        <taxon>Lachnospirales</taxon>
        <taxon>Lachnospiraceae</taxon>
        <taxon>Eshraghiella</taxon>
    </lineage>
</organism>
<evidence type="ECO:0000256" key="2">
    <source>
        <dbReference type="ARBA" id="ARBA00022578"/>
    </source>
</evidence>
<dbReference type="NCBIfam" id="NF040570">
    <property type="entry name" value="guided_TnpB"/>
    <property type="match status" value="1"/>
</dbReference>
<dbReference type="AlphaFoldDB" id="D4S318"/>
<evidence type="ECO:0000256" key="3">
    <source>
        <dbReference type="ARBA" id="ARBA00022723"/>
    </source>
</evidence>
<evidence type="ECO:0000256" key="5">
    <source>
        <dbReference type="ARBA" id="ARBA00023125"/>
    </source>
</evidence>
<keyword evidence="11" id="KW-1185">Reference proteome</keyword>
<dbReference type="eggNOG" id="COG0675">
    <property type="taxonomic scope" value="Bacteria"/>
</dbReference>
<dbReference type="Pfam" id="PF12323">
    <property type="entry name" value="HTH_OrfB_IS605"/>
    <property type="match status" value="1"/>
</dbReference>
<dbReference type="InterPro" id="IPR010095">
    <property type="entry name" value="Cas12f1-like_TNB"/>
</dbReference>